<feature type="signal peptide" evidence="2">
    <location>
        <begin position="1"/>
        <end position="19"/>
    </location>
</feature>
<protein>
    <recommendedName>
        <fullName evidence="5">RxLR effector protein</fullName>
    </recommendedName>
</protein>
<sequence>MRLLRWVIVLVLLLQLTIAELSSSDEAVEDNTVADNADQVQDSSAWSDEAKTEDAVEEVSTDTEVDLTSMVPIQEEAEPEEVPETPDEPYERKLSPRERMMIEEEERWQRGMEELAEREREATLHELNSGEETPEEVEADAWERSSYPEEQYEQTADQEEDDDETLAAYLERKRRLEESADQTGDGDEEEEAEALPVIPGLTDVELIAFNAEYANAEVLEKIIDWSYDQVAALSRFRDNYIHVEDLYHTRGGARFLLKTLNPLDEDIDLQDEQVLTDAVTELRSQQGLVDEEQVVYRGFIARGMPLRFLQSLAHEMHQTVQTRRLQANDEL</sequence>
<dbReference type="VEuPathDB" id="FungiDB:KRP22_9913"/>
<feature type="compositionally biased region" description="Acidic residues" evidence="1">
    <location>
        <begin position="75"/>
        <end position="88"/>
    </location>
</feature>
<evidence type="ECO:0008006" key="5">
    <source>
        <dbReference type="Google" id="ProtNLM"/>
    </source>
</evidence>
<dbReference type="AlphaFoldDB" id="H3HAS2"/>
<evidence type="ECO:0000256" key="1">
    <source>
        <dbReference type="SAM" id="MobiDB-lite"/>
    </source>
</evidence>
<proteinExistence type="predicted"/>
<dbReference type="Proteomes" id="UP000005238">
    <property type="component" value="Unassembled WGS sequence"/>
</dbReference>
<dbReference type="HOGENOM" id="CLU_840638_0_0_1"/>
<evidence type="ECO:0000313" key="4">
    <source>
        <dbReference type="Proteomes" id="UP000005238"/>
    </source>
</evidence>
<dbReference type="EMBL" id="DS565998">
    <property type="status" value="NOT_ANNOTATED_CDS"/>
    <property type="molecule type" value="Genomic_DNA"/>
</dbReference>
<keyword evidence="2" id="KW-0732">Signal</keyword>
<keyword evidence="4" id="KW-1185">Reference proteome</keyword>
<reference evidence="3" key="2">
    <citation type="submission" date="2015-06" db="UniProtKB">
        <authorList>
            <consortium name="EnsemblProtists"/>
        </authorList>
    </citation>
    <scope>IDENTIFICATION</scope>
    <source>
        <strain evidence="3">Pr102</strain>
    </source>
</reference>
<feature type="compositionally biased region" description="Acidic residues" evidence="1">
    <location>
        <begin position="150"/>
        <end position="162"/>
    </location>
</feature>
<evidence type="ECO:0000313" key="3">
    <source>
        <dbReference type="EnsemblProtists" id="Phyra93396"/>
    </source>
</evidence>
<feature type="compositionally biased region" description="Acidic residues" evidence="1">
    <location>
        <begin position="55"/>
        <end position="65"/>
    </location>
</feature>
<reference evidence="4" key="1">
    <citation type="journal article" date="2006" name="Science">
        <title>Phytophthora genome sequences uncover evolutionary origins and mechanisms of pathogenesis.</title>
        <authorList>
            <person name="Tyler B.M."/>
            <person name="Tripathy S."/>
            <person name="Zhang X."/>
            <person name="Dehal P."/>
            <person name="Jiang R.H."/>
            <person name="Aerts A."/>
            <person name="Arredondo F.D."/>
            <person name="Baxter L."/>
            <person name="Bensasson D."/>
            <person name="Beynon J.L."/>
            <person name="Chapman J."/>
            <person name="Damasceno C.M."/>
            <person name="Dorrance A.E."/>
            <person name="Dou D."/>
            <person name="Dickerman A.W."/>
            <person name="Dubchak I.L."/>
            <person name="Garbelotto M."/>
            <person name="Gijzen M."/>
            <person name="Gordon S.G."/>
            <person name="Govers F."/>
            <person name="Grunwald N.J."/>
            <person name="Huang W."/>
            <person name="Ivors K.L."/>
            <person name="Jones R.W."/>
            <person name="Kamoun S."/>
            <person name="Krampis K."/>
            <person name="Lamour K.H."/>
            <person name="Lee M.K."/>
            <person name="McDonald W.H."/>
            <person name="Medina M."/>
            <person name="Meijer H.J."/>
            <person name="Nordberg E.K."/>
            <person name="Maclean D.J."/>
            <person name="Ospina-Giraldo M.D."/>
            <person name="Morris P.F."/>
            <person name="Phuntumart V."/>
            <person name="Putnam N.H."/>
            <person name="Rash S."/>
            <person name="Rose J.K."/>
            <person name="Sakihama Y."/>
            <person name="Salamov A.A."/>
            <person name="Savidor A."/>
            <person name="Scheuring C.F."/>
            <person name="Smith B.M."/>
            <person name="Sobral B.W."/>
            <person name="Terry A."/>
            <person name="Torto-Alalibo T.A."/>
            <person name="Win J."/>
            <person name="Xu Z."/>
            <person name="Zhang H."/>
            <person name="Grigoriev I.V."/>
            <person name="Rokhsar D.S."/>
            <person name="Boore J.L."/>
        </authorList>
    </citation>
    <scope>NUCLEOTIDE SEQUENCE [LARGE SCALE GENOMIC DNA]</scope>
    <source>
        <strain evidence="4">Pr102</strain>
    </source>
</reference>
<feature type="region of interest" description="Disordered" evidence="1">
    <location>
        <begin position="116"/>
        <end position="162"/>
    </location>
</feature>
<organism evidence="3 4">
    <name type="scientific">Phytophthora ramorum</name>
    <name type="common">Sudden oak death agent</name>
    <dbReference type="NCBI Taxonomy" id="164328"/>
    <lineage>
        <taxon>Eukaryota</taxon>
        <taxon>Sar</taxon>
        <taxon>Stramenopiles</taxon>
        <taxon>Oomycota</taxon>
        <taxon>Peronosporomycetes</taxon>
        <taxon>Peronosporales</taxon>
        <taxon>Peronosporaceae</taxon>
        <taxon>Phytophthora</taxon>
    </lineage>
</organism>
<evidence type="ECO:0000256" key="2">
    <source>
        <dbReference type="SAM" id="SignalP"/>
    </source>
</evidence>
<dbReference type="OMA" id="EERWQRT"/>
<feature type="chain" id="PRO_5003587557" description="RxLR effector protein" evidence="2">
    <location>
        <begin position="20"/>
        <end position="331"/>
    </location>
</feature>
<dbReference type="InParanoid" id="H3HAS2"/>
<accession>H3HAS2</accession>
<dbReference type="eggNOG" id="ENOG502STN6">
    <property type="taxonomic scope" value="Eukaryota"/>
</dbReference>
<feature type="region of interest" description="Disordered" evidence="1">
    <location>
        <begin position="25"/>
        <end position="95"/>
    </location>
</feature>
<name>H3HAS2_PHYRM</name>
<dbReference type="VEuPathDB" id="FungiDB:KRP23_8464"/>
<dbReference type="EnsemblProtists" id="Phyra93396">
    <property type="protein sequence ID" value="Phyra93396"/>
    <property type="gene ID" value="Phyra93396"/>
</dbReference>